<accession>A0A0F9SSD3</accession>
<gene>
    <name evidence="1" type="ORF">LCGC14_0817290</name>
</gene>
<evidence type="ECO:0000313" key="1">
    <source>
        <dbReference type="EMBL" id="KKN32118.1"/>
    </source>
</evidence>
<reference evidence="1" key="1">
    <citation type="journal article" date="2015" name="Nature">
        <title>Complex archaea that bridge the gap between prokaryotes and eukaryotes.</title>
        <authorList>
            <person name="Spang A."/>
            <person name="Saw J.H."/>
            <person name="Jorgensen S.L."/>
            <person name="Zaremba-Niedzwiedzka K."/>
            <person name="Martijn J."/>
            <person name="Lind A.E."/>
            <person name="van Eijk R."/>
            <person name="Schleper C."/>
            <person name="Guy L."/>
            <person name="Ettema T.J."/>
        </authorList>
    </citation>
    <scope>NUCLEOTIDE SEQUENCE</scope>
</reference>
<sequence length="32" mass="3847">MWDWTLFLLAFASGIWLGHAVARVADWLREWK</sequence>
<dbReference type="AlphaFoldDB" id="A0A0F9SSD3"/>
<proteinExistence type="predicted"/>
<name>A0A0F9SSD3_9ZZZZ</name>
<protein>
    <submittedName>
        <fullName evidence="1">Uncharacterized protein</fullName>
    </submittedName>
</protein>
<organism evidence="1">
    <name type="scientific">marine sediment metagenome</name>
    <dbReference type="NCBI Taxonomy" id="412755"/>
    <lineage>
        <taxon>unclassified sequences</taxon>
        <taxon>metagenomes</taxon>
        <taxon>ecological metagenomes</taxon>
    </lineage>
</organism>
<comment type="caution">
    <text evidence="1">The sequence shown here is derived from an EMBL/GenBank/DDBJ whole genome shotgun (WGS) entry which is preliminary data.</text>
</comment>
<dbReference type="EMBL" id="LAZR01002277">
    <property type="protein sequence ID" value="KKN32118.1"/>
    <property type="molecule type" value="Genomic_DNA"/>
</dbReference>